<sequence length="132" mass="14776">MVLQGNAGLDPKVAVHHLLVKKGARPIKQGKRRFRPELIPLIEGKVNKLIEVGFIREVNYPMWISSIAPIRKKNGEIRVCVDFRDLNNACPKDDFPLPIVELMIDATTGHEALSFMDGSSGYNQIRMAPANE</sequence>
<dbReference type="Gene3D" id="3.30.70.270">
    <property type="match status" value="1"/>
</dbReference>
<dbReference type="AlphaFoldDB" id="A0AAW2PR50"/>
<dbReference type="SUPFAM" id="SSF56672">
    <property type="entry name" value="DNA/RNA polymerases"/>
    <property type="match status" value="1"/>
</dbReference>
<reference evidence="1" key="2">
    <citation type="journal article" date="2024" name="Plant">
        <title>Genomic evolution and insights into agronomic trait innovations of Sesamum species.</title>
        <authorList>
            <person name="Miao H."/>
            <person name="Wang L."/>
            <person name="Qu L."/>
            <person name="Liu H."/>
            <person name="Sun Y."/>
            <person name="Le M."/>
            <person name="Wang Q."/>
            <person name="Wei S."/>
            <person name="Zheng Y."/>
            <person name="Lin W."/>
            <person name="Duan Y."/>
            <person name="Cao H."/>
            <person name="Xiong S."/>
            <person name="Wang X."/>
            <person name="Wei L."/>
            <person name="Li C."/>
            <person name="Ma Q."/>
            <person name="Ju M."/>
            <person name="Zhao R."/>
            <person name="Li G."/>
            <person name="Mu C."/>
            <person name="Tian Q."/>
            <person name="Mei H."/>
            <person name="Zhang T."/>
            <person name="Gao T."/>
            <person name="Zhang H."/>
        </authorList>
    </citation>
    <scope>NUCLEOTIDE SEQUENCE</scope>
    <source>
        <strain evidence="1">KEN8</strain>
    </source>
</reference>
<dbReference type="CDD" id="cd01647">
    <property type="entry name" value="RT_LTR"/>
    <property type="match status" value="1"/>
</dbReference>
<dbReference type="InterPro" id="IPR043128">
    <property type="entry name" value="Rev_trsase/Diguanyl_cyclase"/>
</dbReference>
<name>A0AAW2PR50_9LAMI</name>
<dbReference type="InterPro" id="IPR053134">
    <property type="entry name" value="RNA-dir_DNA_polymerase"/>
</dbReference>
<dbReference type="EMBL" id="JACGWM010000008">
    <property type="protein sequence ID" value="KAL0358222.1"/>
    <property type="molecule type" value="Genomic_DNA"/>
</dbReference>
<dbReference type="PANTHER" id="PTHR24559:SF439">
    <property type="entry name" value="RETROTRANSPOSON, UNCLASSIFIED-LIKE PROTEIN"/>
    <property type="match status" value="1"/>
</dbReference>
<dbReference type="InterPro" id="IPR043502">
    <property type="entry name" value="DNA/RNA_pol_sf"/>
</dbReference>
<dbReference type="Gene3D" id="3.10.10.10">
    <property type="entry name" value="HIV Type 1 Reverse Transcriptase, subunit A, domain 1"/>
    <property type="match status" value="1"/>
</dbReference>
<organism evidence="1">
    <name type="scientific">Sesamum calycinum</name>
    <dbReference type="NCBI Taxonomy" id="2727403"/>
    <lineage>
        <taxon>Eukaryota</taxon>
        <taxon>Viridiplantae</taxon>
        <taxon>Streptophyta</taxon>
        <taxon>Embryophyta</taxon>
        <taxon>Tracheophyta</taxon>
        <taxon>Spermatophyta</taxon>
        <taxon>Magnoliopsida</taxon>
        <taxon>eudicotyledons</taxon>
        <taxon>Gunneridae</taxon>
        <taxon>Pentapetalae</taxon>
        <taxon>asterids</taxon>
        <taxon>lamiids</taxon>
        <taxon>Lamiales</taxon>
        <taxon>Pedaliaceae</taxon>
        <taxon>Sesamum</taxon>
    </lineage>
</organism>
<dbReference type="PANTHER" id="PTHR24559">
    <property type="entry name" value="TRANSPOSON TY3-I GAG-POL POLYPROTEIN"/>
    <property type="match status" value="1"/>
</dbReference>
<accession>A0AAW2PR50</accession>
<evidence type="ECO:0000313" key="1">
    <source>
        <dbReference type="EMBL" id="KAL0358222.1"/>
    </source>
</evidence>
<proteinExistence type="predicted"/>
<protein>
    <submittedName>
        <fullName evidence="1">Uncharacterized protein</fullName>
    </submittedName>
</protein>
<comment type="caution">
    <text evidence="1">The sequence shown here is derived from an EMBL/GenBank/DDBJ whole genome shotgun (WGS) entry which is preliminary data.</text>
</comment>
<reference evidence="1" key="1">
    <citation type="submission" date="2020-06" db="EMBL/GenBank/DDBJ databases">
        <authorList>
            <person name="Li T."/>
            <person name="Hu X."/>
            <person name="Zhang T."/>
            <person name="Song X."/>
            <person name="Zhang H."/>
            <person name="Dai N."/>
            <person name="Sheng W."/>
            <person name="Hou X."/>
            <person name="Wei L."/>
        </authorList>
    </citation>
    <scope>NUCLEOTIDE SEQUENCE</scope>
    <source>
        <strain evidence="1">KEN8</strain>
        <tissue evidence="1">Leaf</tissue>
    </source>
</reference>
<gene>
    <name evidence="1" type="ORF">Scaly_1507900</name>
</gene>